<dbReference type="AlphaFoldDB" id="A0A2S4KYC0"/>
<protein>
    <submittedName>
        <fullName evidence="2">Uncharacterized protein</fullName>
    </submittedName>
</protein>
<evidence type="ECO:0000313" key="3">
    <source>
        <dbReference type="Proteomes" id="UP000237481"/>
    </source>
</evidence>
<comment type="caution">
    <text evidence="2">The sequence shown here is derived from an EMBL/GenBank/DDBJ whole genome shotgun (WGS) entry which is preliminary data.</text>
</comment>
<evidence type="ECO:0000256" key="1">
    <source>
        <dbReference type="SAM" id="Phobius"/>
    </source>
</evidence>
<accession>A0A2S4KYC0</accession>
<keyword evidence="1" id="KW-0472">Membrane</keyword>
<keyword evidence="3" id="KW-1185">Reference proteome</keyword>
<name>A0A2S4KYC0_9HYPO</name>
<reference evidence="2 3" key="1">
    <citation type="submission" date="2018-01" db="EMBL/GenBank/DDBJ databases">
        <title>Harnessing the power of phylogenomics to disentangle the directionality and signatures of interkingdom host jumping in the parasitic fungal genus Tolypocladium.</title>
        <authorList>
            <person name="Quandt C.A."/>
            <person name="Patterson W."/>
            <person name="Spatafora J.W."/>
        </authorList>
    </citation>
    <scope>NUCLEOTIDE SEQUENCE [LARGE SCALE GENOMIC DNA]</scope>
    <source>
        <strain evidence="2 3">NRBC 100945</strain>
    </source>
</reference>
<feature type="transmembrane region" description="Helical" evidence="1">
    <location>
        <begin position="53"/>
        <end position="74"/>
    </location>
</feature>
<evidence type="ECO:0000313" key="2">
    <source>
        <dbReference type="EMBL" id="POR35188.1"/>
    </source>
</evidence>
<keyword evidence="1" id="KW-1133">Transmembrane helix</keyword>
<dbReference type="EMBL" id="PKSG01000464">
    <property type="protein sequence ID" value="POR35188.1"/>
    <property type="molecule type" value="Genomic_DNA"/>
</dbReference>
<proteinExistence type="predicted"/>
<gene>
    <name evidence="2" type="ORF">TPAR_04590</name>
</gene>
<dbReference type="OrthoDB" id="433924at2759"/>
<sequence>MSAWWLQRHSSPAFVDSVIEKPLRQHSNRRPDLSPDHHSRLIERAAAMVQTNYTIAIIIIVLFAILALVSFGIWKLVHAARRDLSVISGSSGSSASSGIVDD</sequence>
<dbReference type="Proteomes" id="UP000237481">
    <property type="component" value="Unassembled WGS sequence"/>
</dbReference>
<keyword evidence="1" id="KW-0812">Transmembrane</keyword>
<organism evidence="2 3">
    <name type="scientific">Tolypocladium paradoxum</name>
    <dbReference type="NCBI Taxonomy" id="94208"/>
    <lineage>
        <taxon>Eukaryota</taxon>
        <taxon>Fungi</taxon>
        <taxon>Dikarya</taxon>
        <taxon>Ascomycota</taxon>
        <taxon>Pezizomycotina</taxon>
        <taxon>Sordariomycetes</taxon>
        <taxon>Hypocreomycetidae</taxon>
        <taxon>Hypocreales</taxon>
        <taxon>Ophiocordycipitaceae</taxon>
        <taxon>Tolypocladium</taxon>
    </lineage>
</organism>